<dbReference type="PATRIC" id="fig|1048260.3.peg.442"/>
<evidence type="ECO:0000313" key="7">
    <source>
        <dbReference type="Proteomes" id="UP000006177"/>
    </source>
</evidence>
<dbReference type="PROSITE" id="PS51898">
    <property type="entry name" value="TYR_RECOMBINASE"/>
    <property type="match status" value="1"/>
</dbReference>
<dbReference type="Proteomes" id="UP000006177">
    <property type="component" value="Chromosome"/>
</dbReference>
<dbReference type="PANTHER" id="PTHR30349:SF64">
    <property type="entry name" value="PROPHAGE INTEGRASE INTD-RELATED"/>
    <property type="match status" value="1"/>
</dbReference>
<dbReference type="STRING" id="1048260.LFML04_0411"/>
<sequence length="367" mass="41440">MAHAKQDRGVFEKPVGSGIWWVRYTWQGKEVRRKIGRKTHAKDYYARVRAQILEGRYEPEKPRVVTLGAWLAEYMQTVTAVSLSQQKGYAKFWTETLGSRHIAGIRTGELERIQASLRESGKLAPSTINRHFAFLKHVLNVALRDGLMKENPVKGVQFFKEPKGRTVFLSEADEAKLKEVFPPEFWPFVEFAIHTGLRQSEQFHLRWEDIDTASRVLTVPVSKSGETRHVPLNERALGILRELKERQVILSPWVFPSPVDHTKPRDGNAFYKKVFVPAVEKAGLSGVVWHTLRHTFCSRLVQAGIPLTTVQKLAGHKDYSTTLIYAHLSPGHLHEAVGILSGKNPKSESEPAPNPAPAPFFKTGISS</sequence>
<dbReference type="Gene3D" id="1.10.443.10">
    <property type="entry name" value="Intergrase catalytic core"/>
    <property type="match status" value="1"/>
</dbReference>
<dbReference type="InterPro" id="IPR013762">
    <property type="entry name" value="Integrase-like_cat_sf"/>
</dbReference>
<dbReference type="HOGENOM" id="CLU_027562_17_7_0"/>
<comment type="similarity">
    <text evidence="1">Belongs to the 'phage' integrase family.</text>
</comment>
<organism evidence="6 7">
    <name type="scientific">Leptospirillum ferriphilum (strain ML-04)</name>
    <dbReference type="NCBI Taxonomy" id="1048260"/>
    <lineage>
        <taxon>Bacteria</taxon>
        <taxon>Pseudomonadati</taxon>
        <taxon>Nitrospirota</taxon>
        <taxon>Nitrospiria</taxon>
        <taxon>Nitrospirales</taxon>
        <taxon>Nitrospiraceae</taxon>
        <taxon>Leptospirillum</taxon>
    </lineage>
</organism>
<keyword evidence="3" id="KW-0233">DNA recombination</keyword>
<dbReference type="InterPro" id="IPR010998">
    <property type="entry name" value="Integrase_recombinase_N"/>
</dbReference>
<proteinExistence type="inferred from homology"/>
<keyword evidence="2" id="KW-0238">DNA-binding</keyword>
<gene>
    <name evidence="6" type="ordered locus">LFML04_0411</name>
</gene>
<dbReference type="PANTHER" id="PTHR30349">
    <property type="entry name" value="PHAGE INTEGRASE-RELATED"/>
    <property type="match status" value="1"/>
</dbReference>
<dbReference type="InterPro" id="IPR011010">
    <property type="entry name" value="DNA_brk_join_enz"/>
</dbReference>
<dbReference type="KEGG" id="lfi:LFML04_0411"/>
<reference evidence="6 7" key="1">
    <citation type="journal article" date="2011" name="J. Microbiol.">
        <title>Complete genome of Leptospirillum ferriphilum ML-04 provides insight into its physiology and environmental adaptation.</title>
        <authorList>
            <person name="Mi S."/>
            <person name="Song J."/>
            <person name="Lin J."/>
            <person name="Che Y."/>
            <person name="Zheng H."/>
            <person name="Lin J."/>
        </authorList>
    </citation>
    <scope>NUCLEOTIDE SEQUENCE [LARGE SCALE GENOMIC DNA]</scope>
    <source>
        <strain evidence="6 7">ML-04</strain>
    </source>
</reference>
<name>J9Z904_LEPFM</name>
<dbReference type="InterPro" id="IPR050090">
    <property type="entry name" value="Tyrosine_recombinase_XerCD"/>
</dbReference>
<dbReference type="GO" id="GO:0015074">
    <property type="term" value="P:DNA integration"/>
    <property type="evidence" value="ECO:0007669"/>
    <property type="project" value="InterPro"/>
</dbReference>
<feature type="domain" description="Tyr recombinase" evidence="5">
    <location>
        <begin position="164"/>
        <end position="338"/>
    </location>
</feature>
<dbReference type="GO" id="GO:0003677">
    <property type="term" value="F:DNA binding"/>
    <property type="evidence" value="ECO:0007669"/>
    <property type="project" value="UniProtKB-KW"/>
</dbReference>
<accession>J9Z904</accession>
<dbReference type="AlphaFoldDB" id="J9Z904"/>
<dbReference type="Gene3D" id="1.10.150.130">
    <property type="match status" value="1"/>
</dbReference>
<evidence type="ECO:0000313" key="6">
    <source>
        <dbReference type="EMBL" id="AFS52651.1"/>
    </source>
</evidence>
<evidence type="ECO:0000259" key="5">
    <source>
        <dbReference type="PROSITE" id="PS51898"/>
    </source>
</evidence>
<dbReference type="RefSeq" id="WP_014960171.1">
    <property type="nucleotide sequence ID" value="NC_018649.1"/>
</dbReference>
<dbReference type="EMBL" id="CP002919">
    <property type="protein sequence ID" value="AFS52651.1"/>
    <property type="molecule type" value="Genomic_DNA"/>
</dbReference>
<dbReference type="InterPro" id="IPR002104">
    <property type="entry name" value="Integrase_catalytic"/>
</dbReference>
<evidence type="ECO:0000256" key="1">
    <source>
        <dbReference type="ARBA" id="ARBA00008857"/>
    </source>
</evidence>
<dbReference type="GO" id="GO:0006310">
    <property type="term" value="P:DNA recombination"/>
    <property type="evidence" value="ECO:0007669"/>
    <property type="project" value="UniProtKB-KW"/>
</dbReference>
<dbReference type="CDD" id="cd00796">
    <property type="entry name" value="INT_Rci_Hp1_C"/>
    <property type="match status" value="1"/>
</dbReference>
<evidence type="ECO:0000256" key="3">
    <source>
        <dbReference type="ARBA" id="ARBA00023172"/>
    </source>
</evidence>
<dbReference type="SUPFAM" id="SSF56349">
    <property type="entry name" value="DNA breaking-rejoining enzymes"/>
    <property type="match status" value="1"/>
</dbReference>
<dbReference type="Pfam" id="PF00589">
    <property type="entry name" value="Phage_integrase"/>
    <property type="match status" value="1"/>
</dbReference>
<feature type="region of interest" description="Disordered" evidence="4">
    <location>
        <begin position="341"/>
        <end position="367"/>
    </location>
</feature>
<evidence type="ECO:0000256" key="2">
    <source>
        <dbReference type="ARBA" id="ARBA00023125"/>
    </source>
</evidence>
<protein>
    <submittedName>
        <fullName evidence="6">Integrase</fullName>
    </submittedName>
</protein>
<evidence type="ECO:0000256" key="4">
    <source>
        <dbReference type="SAM" id="MobiDB-lite"/>
    </source>
</evidence>